<accession>A0AAP0BRI0</accession>
<dbReference type="PANTHER" id="PTHR33148">
    <property type="entry name" value="PLASTID MOVEMENT IMPAIRED PROTEIN-RELATED"/>
    <property type="match status" value="1"/>
</dbReference>
<protein>
    <submittedName>
        <fullName evidence="1">Uncharacterized protein</fullName>
    </submittedName>
</protein>
<dbReference type="InterPro" id="IPR025322">
    <property type="entry name" value="PADRE_dom"/>
</dbReference>
<proteinExistence type="predicted"/>
<evidence type="ECO:0000313" key="1">
    <source>
        <dbReference type="EMBL" id="KAK8948795.1"/>
    </source>
</evidence>
<dbReference type="Proteomes" id="UP001418222">
    <property type="component" value="Unassembled WGS sequence"/>
</dbReference>
<sequence length="199" mass="21279">MGNSLGGRKKKTAKIMNLDGTAFRLKPPVSAGELLLKHPGQSVLDAAEVKTYGVRARPLAAGDPLLPGRLYFLVHLPRVPVENNPRRAFSGNLRVSAKDRLESLVLSRRAVSDLALHHGPAAAAAVAEASPTGGMRLRVRLPKADVARLVEESRDSGEAARKIMELAASIGSPPAPSTPVSARMEKRTRFMQMPAEIIA</sequence>
<reference evidence="1 2" key="1">
    <citation type="journal article" date="2022" name="Nat. Plants">
        <title>Genomes of leafy and leafless Platanthera orchids illuminate the evolution of mycoheterotrophy.</title>
        <authorList>
            <person name="Li M.H."/>
            <person name="Liu K.W."/>
            <person name="Li Z."/>
            <person name="Lu H.C."/>
            <person name="Ye Q.L."/>
            <person name="Zhang D."/>
            <person name="Wang J.Y."/>
            <person name="Li Y.F."/>
            <person name="Zhong Z.M."/>
            <person name="Liu X."/>
            <person name="Yu X."/>
            <person name="Liu D.K."/>
            <person name="Tu X.D."/>
            <person name="Liu B."/>
            <person name="Hao Y."/>
            <person name="Liao X.Y."/>
            <person name="Jiang Y.T."/>
            <person name="Sun W.H."/>
            <person name="Chen J."/>
            <person name="Chen Y.Q."/>
            <person name="Ai Y."/>
            <person name="Zhai J.W."/>
            <person name="Wu S.S."/>
            <person name="Zhou Z."/>
            <person name="Hsiao Y.Y."/>
            <person name="Wu W.L."/>
            <person name="Chen Y.Y."/>
            <person name="Lin Y.F."/>
            <person name="Hsu J.L."/>
            <person name="Li C.Y."/>
            <person name="Wang Z.W."/>
            <person name="Zhao X."/>
            <person name="Zhong W.Y."/>
            <person name="Ma X.K."/>
            <person name="Ma L."/>
            <person name="Huang J."/>
            <person name="Chen G.Z."/>
            <person name="Huang M.Z."/>
            <person name="Huang L."/>
            <person name="Peng D.H."/>
            <person name="Luo Y.B."/>
            <person name="Zou S.Q."/>
            <person name="Chen S.P."/>
            <person name="Lan S."/>
            <person name="Tsai W.C."/>
            <person name="Van de Peer Y."/>
            <person name="Liu Z.J."/>
        </authorList>
    </citation>
    <scope>NUCLEOTIDE SEQUENCE [LARGE SCALE GENOMIC DNA]</scope>
    <source>
        <strain evidence="1">Lor287</strain>
    </source>
</reference>
<dbReference type="EMBL" id="JBBWWQ010000004">
    <property type="protein sequence ID" value="KAK8948795.1"/>
    <property type="molecule type" value="Genomic_DNA"/>
</dbReference>
<name>A0AAP0BRI0_9ASPA</name>
<dbReference type="AlphaFoldDB" id="A0AAP0BRI0"/>
<dbReference type="PANTHER" id="PTHR33148:SF3">
    <property type="entry name" value="DUF4228 DOMAIN PROTEIN"/>
    <property type="match status" value="1"/>
</dbReference>
<organism evidence="1 2">
    <name type="scientific">Platanthera zijinensis</name>
    <dbReference type="NCBI Taxonomy" id="2320716"/>
    <lineage>
        <taxon>Eukaryota</taxon>
        <taxon>Viridiplantae</taxon>
        <taxon>Streptophyta</taxon>
        <taxon>Embryophyta</taxon>
        <taxon>Tracheophyta</taxon>
        <taxon>Spermatophyta</taxon>
        <taxon>Magnoliopsida</taxon>
        <taxon>Liliopsida</taxon>
        <taxon>Asparagales</taxon>
        <taxon>Orchidaceae</taxon>
        <taxon>Orchidoideae</taxon>
        <taxon>Orchideae</taxon>
        <taxon>Orchidinae</taxon>
        <taxon>Platanthera</taxon>
    </lineage>
</organism>
<dbReference type="Pfam" id="PF14009">
    <property type="entry name" value="PADRE"/>
    <property type="match status" value="1"/>
</dbReference>
<gene>
    <name evidence="1" type="ORF">KSP39_PZI005237</name>
</gene>
<keyword evidence="2" id="KW-1185">Reference proteome</keyword>
<comment type="caution">
    <text evidence="1">The sequence shown here is derived from an EMBL/GenBank/DDBJ whole genome shotgun (WGS) entry which is preliminary data.</text>
</comment>
<evidence type="ECO:0000313" key="2">
    <source>
        <dbReference type="Proteomes" id="UP001418222"/>
    </source>
</evidence>